<dbReference type="Proteomes" id="UP000033996">
    <property type="component" value="Unassembled WGS sequence"/>
</dbReference>
<comment type="caution">
    <text evidence="1">The sequence shown here is derived from an EMBL/GenBank/DDBJ whole genome shotgun (WGS) entry which is preliminary data.</text>
</comment>
<accession>A0A837HPN4</accession>
<dbReference type="AlphaFoldDB" id="A0A837HPN4"/>
<protein>
    <submittedName>
        <fullName evidence="1">Uncharacterized protein</fullName>
    </submittedName>
</protein>
<organism evidence="1 2">
    <name type="scientific">Candidatus Yanofskybacteria bacterium GW2011_GWD1_39_16</name>
    <dbReference type="NCBI Taxonomy" id="1619030"/>
    <lineage>
        <taxon>Bacteria</taxon>
        <taxon>Candidatus Yanofskyibacteriota</taxon>
    </lineage>
</organism>
<sequence length="132" mass="15196">MAAMEQRADIATVNINDIPDVARSLHAADINKANVHKHHVSYTIRVRYRELGPAKSLVLFRWTVFLEFHIILPDVEGVDDRAEKLIDFILKTDPKYVARAIAGTKMHIVAWRNSITEGDKLFMFRGINWGRR</sequence>
<proteinExistence type="predicted"/>
<evidence type="ECO:0000313" key="2">
    <source>
        <dbReference type="Proteomes" id="UP000033996"/>
    </source>
</evidence>
<gene>
    <name evidence="1" type="ORF">UT35_C0011G0003</name>
</gene>
<evidence type="ECO:0000313" key="1">
    <source>
        <dbReference type="EMBL" id="KKR08873.1"/>
    </source>
</evidence>
<dbReference type="EMBL" id="LBWL01000011">
    <property type="protein sequence ID" value="KKR08873.1"/>
    <property type="molecule type" value="Genomic_DNA"/>
</dbReference>
<reference evidence="1 2" key="1">
    <citation type="journal article" date="2015" name="Nature">
        <title>rRNA introns, odd ribosomes, and small enigmatic genomes across a large radiation of phyla.</title>
        <authorList>
            <person name="Brown C.T."/>
            <person name="Hug L.A."/>
            <person name="Thomas B.C."/>
            <person name="Sharon I."/>
            <person name="Castelle C.J."/>
            <person name="Singh A."/>
            <person name="Wilkins M.J."/>
            <person name="Williams K.H."/>
            <person name="Banfield J.F."/>
        </authorList>
    </citation>
    <scope>NUCLEOTIDE SEQUENCE [LARGE SCALE GENOMIC DNA]</scope>
</reference>
<name>A0A837HPN4_9BACT</name>